<sequence length="154" mass="17931">MLTSSCSENYEKNNKQKEEIPKRKPSNIKKPASSFNDTIKVTVKSAVFYSPDSLQMEKIKAVNEKAIFDMLTHNCYYQMENARIELKKYWPQIHIVEVSMARYLIFIKANESKICIDLNNKNDICGLFLFDGKKDPVLVDMPNIDTELGFYFKK</sequence>
<dbReference type="EMBL" id="VYQF01000001">
    <property type="protein sequence ID" value="KAA9041086.1"/>
    <property type="molecule type" value="Genomic_DNA"/>
</dbReference>
<protein>
    <submittedName>
        <fullName evidence="2">Uncharacterized protein</fullName>
    </submittedName>
</protein>
<reference evidence="2 3" key="1">
    <citation type="submission" date="2019-09" db="EMBL/GenBank/DDBJ databases">
        <title>Draft genome sequence of Ginsengibacter sp. BR5-29.</title>
        <authorList>
            <person name="Im W.-T."/>
        </authorList>
    </citation>
    <scope>NUCLEOTIDE SEQUENCE [LARGE SCALE GENOMIC DNA]</scope>
    <source>
        <strain evidence="2 3">BR5-29</strain>
    </source>
</reference>
<proteinExistence type="predicted"/>
<evidence type="ECO:0000313" key="3">
    <source>
        <dbReference type="Proteomes" id="UP000326903"/>
    </source>
</evidence>
<dbReference type="RefSeq" id="WP_150413175.1">
    <property type="nucleotide sequence ID" value="NZ_VYQF01000001.1"/>
</dbReference>
<keyword evidence="3" id="KW-1185">Reference proteome</keyword>
<feature type="compositionally biased region" description="Basic and acidic residues" evidence="1">
    <location>
        <begin position="9"/>
        <end position="22"/>
    </location>
</feature>
<comment type="caution">
    <text evidence="2">The sequence shown here is derived from an EMBL/GenBank/DDBJ whole genome shotgun (WGS) entry which is preliminary data.</text>
</comment>
<feature type="region of interest" description="Disordered" evidence="1">
    <location>
        <begin position="1"/>
        <end position="31"/>
    </location>
</feature>
<evidence type="ECO:0000256" key="1">
    <source>
        <dbReference type="SAM" id="MobiDB-lite"/>
    </source>
</evidence>
<organism evidence="2 3">
    <name type="scientific">Ginsengibacter hankyongi</name>
    <dbReference type="NCBI Taxonomy" id="2607284"/>
    <lineage>
        <taxon>Bacteria</taxon>
        <taxon>Pseudomonadati</taxon>
        <taxon>Bacteroidota</taxon>
        <taxon>Chitinophagia</taxon>
        <taxon>Chitinophagales</taxon>
        <taxon>Chitinophagaceae</taxon>
        <taxon>Ginsengibacter</taxon>
    </lineage>
</organism>
<evidence type="ECO:0000313" key="2">
    <source>
        <dbReference type="EMBL" id="KAA9041086.1"/>
    </source>
</evidence>
<gene>
    <name evidence="2" type="ORF">FW778_03330</name>
</gene>
<dbReference type="Proteomes" id="UP000326903">
    <property type="component" value="Unassembled WGS sequence"/>
</dbReference>
<dbReference type="AlphaFoldDB" id="A0A5J5IJD4"/>
<name>A0A5J5IJD4_9BACT</name>
<accession>A0A5J5IJD4</accession>